<protein>
    <submittedName>
        <fullName evidence="1">Uncharacterized protein</fullName>
    </submittedName>
</protein>
<dbReference type="VEuPathDB" id="FungiDB:PPTG_20374"/>
<reference evidence="2" key="1">
    <citation type="submission" date="2011-12" db="EMBL/GenBank/DDBJ databases">
        <authorList>
            <consortium name="The Broad Institute Genome Sequencing Platform"/>
            <person name="Russ C."/>
            <person name="Tyler B."/>
            <person name="Panabieres F."/>
            <person name="Shan W."/>
            <person name="Tripathy S."/>
            <person name="Grunwald N."/>
            <person name="Machado M."/>
            <person name="Young S.K."/>
            <person name="Zeng Q."/>
            <person name="Gargeya S."/>
            <person name="Fitzgerald M."/>
            <person name="Haas B."/>
            <person name="Abouelleil A."/>
            <person name="Alvarado L."/>
            <person name="Arachchi H.M."/>
            <person name="Berlin A."/>
            <person name="Chapman S.B."/>
            <person name="Gearin G."/>
            <person name="Goldberg J."/>
            <person name="Griggs A."/>
            <person name="Gujja S."/>
            <person name="Hansen M."/>
            <person name="Heiman D."/>
            <person name="Howarth C."/>
            <person name="Larimer J."/>
            <person name="Lui A."/>
            <person name="MacDonald P.J.P."/>
            <person name="McCowen C."/>
            <person name="Montmayeur A."/>
            <person name="Murphy C."/>
            <person name="Neiman D."/>
            <person name="Pearson M."/>
            <person name="Priest M."/>
            <person name="Roberts A."/>
            <person name="Saif S."/>
            <person name="Shea T."/>
            <person name="Sisk P."/>
            <person name="Stolte C."/>
            <person name="Sykes S."/>
            <person name="Wortman J."/>
            <person name="Nusbaum C."/>
            <person name="Birren B."/>
        </authorList>
    </citation>
    <scope>NUCLEOTIDE SEQUENCE [LARGE SCALE GENOMIC DNA]</scope>
    <source>
        <strain evidence="2">INRA-310</strain>
    </source>
</reference>
<dbReference type="RefSeq" id="XP_008917186.1">
    <property type="nucleotide sequence ID" value="XM_008918938.1"/>
</dbReference>
<evidence type="ECO:0000313" key="1">
    <source>
        <dbReference type="EMBL" id="ETM97517.1"/>
    </source>
</evidence>
<dbReference type="GeneID" id="20188983"/>
<dbReference type="OrthoDB" id="145761at2759"/>
<dbReference type="EMBL" id="KI669948">
    <property type="protein sequence ID" value="ETM97517.1"/>
    <property type="molecule type" value="Genomic_DNA"/>
</dbReference>
<dbReference type="Proteomes" id="UP000018817">
    <property type="component" value="Unassembled WGS sequence"/>
</dbReference>
<dbReference type="AlphaFoldDB" id="W2P914"/>
<gene>
    <name evidence="1" type="ORF">PPTG_20374</name>
</gene>
<accession>W2P914</accession>
<reference evidence="1 2" key="2">
    <citation type="submission" date="2013-11" db="EMBL/GenBank/DDBJ databases">
        <title>The Genome Sequence of Phytophthora parasitica INRA-310.</title>
        <authorList>
            <consortium name="The Broad Institute Genomics Platform"/>
            <person name="Russ C."/>
            <person name="Tyler B."/>
            <person name="Panabieres F."/>
            <person name="Shan W."/>
            <person name="Tripathy S."/>
            <person name="Grunwald N."/>
            <person name="Machado M."/>
            <person name="Johnson C.S."/>
            <person name="Arredondo F."/>
            <person name="Hong C."/>
            <person name="Coffey M."/>
            <person name="Young S.K."/>
            <person name="Zeng Q."/>
            <person name="Gargeya S."/>
            <person name="Fitzgerald M."/>
            <person name="Abouelleil A."/>
            <person name="Alvarado L."/>
            <person name="Chapman S.B."/>
            <person name="Gainer-Dewar J."/>
            <person name="Goldberg J."/>
            <person name="Griggs A."/>
            <person name="Gujja S."/>
            <person name="Hansen M."/>
            <person name="Howarth C."/>
            <person name="Imamovic A."/>
            <person name="Ireland A."/>
            <person name="Larimer J."/>
            <person name="McCowan C."/>
            <person name="Murphy C."/>
            <person name="Pearson M."/>
            <person name="Poon T.W."/>
            <person name="Priest M."/>
            <person name="Roberts A."/>
            <person name="Saif S."/>
            <person name="Shea T."/>
            <person name="Sykes S."/>
            <person name="Wortman J."/>
            <person name="Nusbaum C."/>
            <person name="Birren B."/>
        </authorList>
    </citation>
    <scope>NUCLEOTIDE SEQUENCE [LARGE SCALE GENOMIC DNA]</scope>
    <source>
        <strain evidence="1 2">INRA-310</strain>
    </source>
</reference>
<organism evidence="1 2">
    <name type="scientific">Phytophthora nicotianae (strain INRA-310)</name>
    <name type="common">Phytophthora parasitica</name>
    <dbReference type="NCBI Taxonomy" id="761204"/>
    <lineage>
        <taxon>Eukaryota</taxon>
        <taxon>Sar</taxon>
        <taxon>Stramenopiles</taxon>
        <taxon>Oomycota</taxon>
        <taxon>Peronosporomycetes</taxon>
        <taxon>Peronosporales</taxon>
        <taxon>Peronosporaceae</taxon>
        <taxon>Phytophthora</taxon>
    </lineage>
</organism>
<name>W2P914_PHYN3</name>
<evidence type="ECO:0000313" key="2">
    <source>
        <dbReference type="Proteomes" id="UP000018817"/>
    </source>
</evidence>
<sequence length="129" mass="14355">MSACQLRELTRTPPKGVEVTIVRQLRELTTRQAVLAATVTKVTKTAQASVRDGDATVGVCRADTRTDIERRDDERLDANPYWSPVPVDGIGESSDECVEVDVASSHGLDTLRKGPVRWMHRTDIHPFRD</sequence>
<proteinExistence type="predicted"/>